<evidence type="ECO:0000313" key="3">
    <source>
        <dbReference type="Proteomes" id="UP000749559"/>
    </source>
</evidence>
<accession>A0A8S4NI44</accession>
<evidence type="ECO:0000313" key="2">
    <source>
        <dbReference type="EMBL" id="CAH1780039.1"/>
    </source>
</evidence>
<dbReference type="Proteomes" id="UP000749559">
    <property type="component" value="Unassembled WGS sequence"/>
</dbReference>
<protein>
    <submittedName>
        <fullName evidence="2">Uncharacterized protein</fullName>
    </submittedName>
</protein>
<comment type="caution">
    <text evidence="2">The sequence shown here is derived from an EMBL/GenBank/DDBJ whole genome shotgun (WGS) entry which is preliminary data.</text>
</comment>
<feature type="region of interest" description="Disordered" evidence="1">
    <location>
        <begin position="29"/>
        <end position="88"/>
    </location>
</feature>
<feature type="compositionally biased region" description="Basic and acidic residues" evidence="1">
    <location>
        <begin position="46"/>
        <end position="55"/>
    </location>
</feature>
<keyword evidence="3" id="KW-1185">Reference proteome</keyword>
<feature type="compositionally biased region" description="Low complexity" evidence="1">
    <location>
        <begin position="29"/>
        <end position="40"/>
    </location>
</feature>
<feature type="non-terminal residue" evidence="2">
    <location>
        <position position="1"/>
    </location>
</feature>
<proteinExistence type="predicted"/>
<gene>
    <name evidence="2" type="ORF">OFUS_LOCUS6785</name>
</gene>
<evidence type="ECO:0000256" key="1">
    <source>
        <dbReference type="SAM" id="MobiDB-lite"/>
    </source>
</evidence>
<dbReference type="EMBL" id="CAIIXF020000003">
    <property type="protein sequence ID" value="CAH1780039.1"/>
    <property type="molecule type" value="Genomic_DNA"/>
</dbReference>
<feature type="compositionally biased region" description="Polar residues" evidence="1">
    <location>
        <begin position="57"/>
        <end position="82"/>
    </location>
</feature>
<dbReference type="AlphaFoldDB" id="A0A8S4NI44"/>
<organism evidence="2 3">
    <name type="scientific">Owenia fusiformis</name>
    <name type="common">Polychaete worm</name>
    <dbReference type="NCBI Taxonomy" id="6347"/>
    <lineage>
        <taxon>Eukaryota</taxon>
        <taxon>Metazoa</taxon>
        <taxon>Spiralia</taxon>
        <taxon>Lophotrochozoa</taxon>
        <taxon>Annelida</taxon>
        <taxon>Polychaeta</taxon>
        <taxon>Sedentaria</taxon>
        <taxon>Canalipalpata</taxon>
        <taxon>Sabellida</taxon>
        <taxon>Oweniida</taxon>
        <taxon>Oweniidae</taxon>
        <taxon>Owenia</taxon>
    </lineage>
</organism>
<sequence length="116" mass="12827">VKSITDFAVGDALYTENNSQSTDLRQLRSAFGSESPSSSSGRHIGKKSESSENKSSRPISHQTTSDSHGNIAQQKATSTPQAQEVLVTPNPKDNFIHFHHERPFKKTIQETLQNFT</sequence>
<name>A0A8S4NI44_OWEFU</name>
<reference evidence="2" key="1">
    <citation type="submission" date="2022-03" db="EMBL/GenBank/DDBJ databases">
        <authorList>
            <person name="Martin C."/>
        </authorList>
    </citation>
    <scope>NUCLEOTIDE SEQUENCE</scope>
</reference>